<feature type="compositionally biased region" description="Low complexity" evidence="22">
    <location>
        <begin position="541"/>
        <end position="553"/>
    </location>
</feature>
<dbReference type="InterPro" id="IPR043203">
    <property type="entry name" value="VGCC_Ca_Na"/>
</dbReference>
<feature type="transmembrane region" description="Helical" evidence="21">
    <location>
        <begin position="483"/>
        <end position="510"/>
    </location>
</feature>
<dbReference type="PANTHER" id="PTHR10037">
    <property type="entry name" value="VOLTAGE-GATED CATION CHANNEL CALCIUM AND SODIUM"/>
    <property type="match status" value="1"/>
</dbReference>
<feature type="compositionally biased region" description="Basic and acidic residues" evidence="22">
    <location>
        <begin position="27"/>
        <end position="63"/>
    </location>
</feature>
<evidence type="ECO:0000256" key="12">
    <source>
        <dbReference type="ARBA" id="ARBA00023136"/>
    </source>
</evidence>
<dbReference type="PANTHER" id="PTHR10037:SF23">
    <property type="entry name" value="SODIUM CHANNEL PROTEIN TYPE 8 SUBUNIT ALPHA"/>
    <property type="match status" value="1"/>
</dbReference>
<feature type="domain" description="Ion transport" evidence="23">
    <location>
        <begin position="1304"/>
        <end position="1522"/>
    </location>
</feature>
<feature type="transmembrane region" description="Helical" evidence="21">
    <location>
        <begin position="1562"/>
        <end position="1580"/>
    </location>
</feature>
<dbReference type="InterPro" id="IPR027359">
    <property type="entry name" value="Volt_channel_dom_sf"/>
</dbReference>
<evidence type="ECO:0000256" key="14">
    <source>
        <dbReference type="ARBA" id="ARBA00023180"/>
    </source>
</evidence>
<dbReference type="GO" id="GO:0001518">
    <property type="term" value="C:voltage-gated sodium channel complex"/>
    <property type="evidence" value="ECO:0007669"/>
    <property type="project" value="UniProtKB-UniRule"/>
</dbReference>
<dbReference type="InterPro" id="IPR008054">
    <property type="entry name" value="Na_channel_a8su"/>
</dbReference>
<keyword evidence="9 21" id="KW-1133">Transmembrane helix</keyword>
<gene>
    <name evidence="27" type="ORF">KUDE01_004746</name>
</gene>
<feature type="transmembrane region" description="Helical" evidence="21">
    <location>
        <begin position="358"/>
        <end position="378"/>
    </location>
</feature>
<feature type="region of interest" description="Disordered" evidence="22">
    <location>
        <begin position="1218"/>
        <end position="1242"/>
    </location>
</feature>
<evidence type="ECO:0000259" key="24">
    <source>
        <dbReference type="Pfam" id="PF06512"/>
    </source>
</evidence>
<dbReference type="PROSITE" id="PS50096">
    <property type="entry name" value="IQ"/>
    <property type="match status" value="1"/>
</dbReference>
<evidence type="ECO:0000256" key="11">
    <source>
        <dbReference type="ARBA" id="ARBA00023065"/>
    </source>
</evidence>
<evidence type="ECO:0000256" key="7">
    <source>
        <dbReference type="ARBA" id="ARBA00022737"/>
    </source>
</evidence>
<dbReference type="Gene3D" id="1.10.238.10">
    <property type="entry name" value="EF-hand"/>
    <property type="match status" value="1"/>
</dbReference>
<feature type="transmembrane region" description="Helical" evidence="21">
    <location>
        <begin position="972"/>
        <end position="1000"/>
    </location>
</feature>
<keyword evidence="14" id="KW-0325">Glycoprotein</keyword>
<keyword evidence="3 21" id="KW-0894">Sodium channel</keyword>
<feature type="transmembrane region" description="Helical" evidence="21">
    <location>
        <begin position="1782"/>
        <end position="1805"/>
    </location>
</feature>
<dbReference type="Gene3D" id="1.10.287.70">
    <property type="match status" value="3"/>
</dbReference>
<feature type="domain" description="SCN5A-like C-terminal IQ motif" evidence="26">
    <location>
        <begin position="1927"/>
        <end position="1953"/>
    </location>
</feature>
<dbReference type="GO" id="GO:0005248">
    <property type="term" value="F:voltage-gated sodium channel activity"/>
    <property type="evidence" value="ECO:0007669"/>
    <property type="project" value="InterPro"/>
</dbReference>
<dbReference type="Gene3D" id="1.20.120.350">
    <property type="entry name" value="Voltage-gated potassium channels. Chain C"/>
    <property type="match status" value="4"/>
</dbReference>
<feature type="domain" description="Ion transport" evidence="23">
    <location>
        <begin position="861"/>
        <end position="1091"/>
    </location>
</feature>
<feature type="compositionally biased region" description="Basic and acidic residues" evidence="22">
    <location>
        <begin position="594"/>
        <end position="617"/>
    </location>
</feature>
<evidence type="ECO:0000256" key="8">
    <source>
        <dbReference type="ARBA" id="ARBA00022882"/>
    </source>
</evidence>
<feature type="region of interest" description="Disordered" evidence="22">
    <location>
        <begin position="660"/>
        <end position="688"/>
    </location>
</feature>
<dbReference type="InterPro" id="IPR001696">
    <property type="entry name" value="Na_channel_asu"/>
</dbReference>
<dbReference type="SUPFAM" id="SSF81324">
    <property type="entry name" value="Voltage-gated potassium channels"/>
    <property type="match status" value="4"/>
</dbReference>
<evidence type="ECO:0000256" key="5">
    <source>
        <dbReference type="ARBA" id="ARBA00022553"/>
    </source>
</evidence>
<feature type="compositionally biased region" description="Basic and acidic residues" evidence="22">
    <location>
        <begin position="676"/>
        <end position="688"/>
    </location>
</feature>
<dbReference type="FunFam" id="1.10.287.70:FF:000001">
    <property type="entry name" value="Sodium channel protein"/>
    <property type="match status" value="1"/>
</dbReference>
<organism evidence="27 28">
    <name type="scientific">Dissostichus eleginoides</name>
    <name type="common">Patagonian toothfish</name>
    <name type="synonym">Dissostichus amissus</name>
    <dbReference type="NCBI Taxonomy" id="100907"/>
    <lineage>
        <taxon>Eukaryota</taxon>
        <taxon>Metazoa</taxon>
        <taxon>Chordata</taxon>
        <taxon>Craniata</taxon>
        <taxon>Vertebrata</taxon>
        <taxon>Euteleostomi</taxon>
        <taxon>Actinopterygii</taxon>
        <taxon>Neopterygii</taxon>
        <taxon>Teleostei</taxon>
        <taxon>Neoteleostei</taxon>
        <taxon>Acanthomorphata</taxon>
        <taxon>Eupercaria</taxon>
        <taxon>Perciformes</taxon>
        <taxon>Notothenioidei</taxon>
        <taxon>Nototheniidae</taxon>
        <taxon>Dissostichus</taxon>
    </lineage>
</organism>
<comment type="subunit">
    <text evidence="20">Voltage-gated sodium (Nav) channels consist of an ion-conducting alpha subunit which is functional on its own associated with regulatory beta subunits.</text>
</comment>
<dbReference type="InterPro" id="IPR024583">
    <property type="entry name" value="Na_trans_cytopl"/>
</dbReference>
<protein>
    <recommendedName>
        <fullName evidence="21">Sodium channel protein</fullName>
    </recommendedName>
</protein>
<feature type="domain" description="Ion transport" evidence="23">
    <location>
        <begin position="1561"/>
        <end position="1815"/>
    </location>
</feature>
<evidence type="ECO:0000256" key="3">
    <source>
        <dbReference type="ARBA" id="ARBA00022461"/>
    </source>
</evidence>
<keyword evidence="7" id="KW-0677">Repeat</keyword>
<evidence type="ECO:0000313" key="27">
    <source>
        <dbReference type="EMBL" id="KAK1901781.1"/>
    </source>
</evidence>
<evidence type="ECO:0000256" key="1">
    <source>
        <dbReference type="ARBA" id="ARBA00004651"/>
    </source>
</evidence>
<feature type="transmembrane region" description="Helical" evidence="21">
    <location>
        <begin position="854"/>
        <end position="879"/>
    </location>
</feature>
<proteinExistence type="inferred from homology"/>
<dbReference type="GO" id="GO:0086010">
    <property type="term" value="P:membrane depolarization during action potential"/>
    <property type="evidence" value="ECO:0007669"/>
    <property type="project" value="TreeGrafter"/>
</dbReference>
<feature type="region of interest" description="Disordered" evidence="22">
    <location>
        <begin position="702"/>
        <end position="721"/>
    </location>
</feature>
<feature type="domain" description="Sodium ion transport-associated" evidence="24">
    <location>
        <begin position="1099"/>
        <end position="1299"/>
    </location>
</feature>
<feature type="compositionally biased region" description="Basic residues" evidence="22">
    <location>
        <begin position="583"/>
        <end position="593"/>
    </location>
</feature>
<dbReference type="CDD" id="cd13433">
    <property type="entry name" value="Na_channel_gate"/>
    <property type="match status" value="1"/>
</dbReference>
<dbReference type="InterPro" id="IPR058542">
    <property type="entry name" value="IQ_SCN5A_C"/>
</dbReference>
<dbReference type="EMBL" id="JASDAP010000006">
    <property type="protein sequence ID" value="KAK1901781.1"/>
    <property type="molecule type" value="Genomic_DNA"/>
</dbReference>
<evidence type="ECO:0000256" key="16">
    <source>
        <dbReference type="ARBA" id="ARBA00023303"/>
    </source>
</evidence>
<keyword evidence="2 21" id="KW-0813">Transport</keyword>
<evidence type="ECO:0000256" key="20">
    <source>
        <dbReference type="ARBA" id="ARBA00064899"/>
    </source>
</evidence>
<dbReference type="Pfam" id="PF11933">
    <property type="entry name" value="Na_trans_cytopl"/>
    <property type="match status" value="1"/>
</dbReference>
<keyword evidence="6 21" id="KW-0812">Transmembrane</keyword>
<dbReference type="InterPro" id="IPR005821">
    <property type="entry name" value="Ion_trans_dom"/>
</dbReference>
<evidence type="ECO:0000256" key="18">
    <source>
        <dbReference type="ARBA" id="ARBA00038083"/>
    </source>
</evidence>
<feature type="domain" description="Voltage-gated Na+ ion channel cytoplasmic" evidence="25">
    <location>
        <begin position="638"/>
        <end position="810"/>
    </location>
</feature>
<evidence type="ECO:0000256" key="13">
    <source>
        <dbReference type="ARBA" id="ARBA00023157"/>
    </source>
</evidence>
<evidence type="ECO:0000256" key="22">
    <source>
        <dbReference type="SAM" id="MobiDB-lite"/>
    </source>
</evidence>
<dbReference type="Proteomes" id="UP001228049">
    <property type="component" value="Unassembled WGS sequence"/>
</dbReference>
<evidence type="ECO:0000256" key="2">
    <source>
        <dbReference type="ARBA" id="ARBA00022448"/>
    </source>
</evidence>
<dbReference type="InterPro" id="IPR010526">
    <property type="entry name" value="Na_trans_assoc_dom"/>
</dbReference>
<feature type="compositionally biased region" description="Basic and acidic residues" evidence="22">
    <location>
        <begin position="1993"/>
        <end position="2025"/>
    </location>
</feature>
<feature type="domain" description="Ion transport" evidence="23">
    <location>
        <begin position="267"/>
        <end position="517"/>
    </location>
</feature>
<dbReference type="Pfam" id="PF06512">
    <property type="entry name" value="Na_trans_assoc"/>
    <property type="match status" value="1"/>
</dbReference>
<keyword evidence="13" id="KW-1015">Disulfide bond</keyword>
<feature type="transmembrane region" description="Helical" evidence="21">
    <location>
        <begin position="1693"/>
        <end position="1714"/>
    </location>
</feature>
<comment type="catalytic activity">
    <reaction evidence="17">
        <text>Na(+)(in) = Na(+)(out)</text>
        <dbReference type="Rhea" id="RHEA:34963"/>
        <dbReference type="ChEBI" id="CHEBI:29101"/>
    </reaction>
</comment>
<evidence type="ECO:0000256" key="10">
    <source>
        <dbReference type="ARBA" id="ARBA00023053"/>
    </source>
</evidence>
<sequence>MAAYLMSPPGPGSFKKFTPESLLDIEKRIQVEKNKKPPKPRSDSSHRDTSEENEAKPNSDLEAGKSLPFIYGDVPKGMSGVPLEDLDPYYQNLNLKRICGLYSSKKPRQQTGSLSQQHSLIGRMKLSIILSLAIALYVNECVSCRKPDHSTHASKRGRGGSGRSKLEGGPGFSALSESSVSDDTASSCTELNPTFSLSKYLHRQCSLTQEHSPTRPSAVYGWGVVAESLESADLLLIDDRICGSLPTFIVFNSGKTLFRFSATSSMYTFTGIYTFESLTKMVARGFAIDGFTFLRDPWNWLDFMVISMAYITEFVDLGNVSALRTFRVLRALKTISVIPGLKTIVGALIQSVKKLSDVMILTVFCLSVFALIGLQLFMGNLRQKCVIWPINMTERYLANGSRGFDWDEYIMNDNGQWCLYRRCPEGFICMKAGRNPNYGYTSFDSFGWAFLTLFRLMTQDFWENLYMLICTSTATLRAAGKTYMIFFVLVIFVGSFYLVNLILAVVAMAYEEQNQATMEEAEQKEAEFKAMLEQLKRQQEETQAAAMATSAGTVSEAALEDEGGGHLSRSSSEVSKLSSKSAKERRNRKKKWRQKEQDKEKGDSEKVVKSESDDGSKKSTIRFPGSRLGRKTSIMNQSLLSIPGSPFMSRHNSRSSIFSFKGRSKDMGSENEFADDEHSTVEESEERRGSLFIPYRRNSYSGYSQGSSRIHPLAPHSGGKRNSTVDCNGVVSLIGPGPGRRLLPEVKIDKAATDDSVRTSMGHLYSLGMMVVAPTTDVEIKKKHSGSLMVSVDQLNSSFKGKDRANSQMSVVTNTLLEELEESQRKCPPFWYKFANIFLIWECFPMWLKIKHIVYLIVMDPFVDLAITICIVLNTLFMAMEHYPMTPQFEGVLSVGNLVFTGIFAGEMFAKLVAMDPYYYFQGGWNCFDGFIVTLSLVELGLADVEGLSVLRSFRLLRVFKLAKSWPTLNMLIKIIGNSVGALGNLTLVLAIIVFIFAVVGMQLFGKNYKDCVCKINLTCVLPRWHMHDFFHSFLIVFRVLCGEWIETMWDCMEVAGQTMCLTVFMMVMVIGNLVVLNLFLALLLSSFSADNLAATDDDGEPNNLQLAMARIKIGIAWFKVHMAILVASVLKKPEEDEQKPLDEMYEKKLNCIANHTVDINRELDYAKNGNGTTSGIGSSVGKYMIDEDYMSFIHNPNLTVCVPIAVGESDFENLNTEDFSSESDVENSKDLDDTSSSEGSTIDIKPDVEDVAVVEVVEEYVDPAVCWTEECIAKYKCCDVPITHGWGKPWWWLRKTCYLIVEHNWFETLIIFMILLSSGALAFEDVYIEQRKTIKIILEYADRVFTYIFILEMLLKWVAYGFVKYFTNAWCWLDFFIVDVSIVSLIANALGYSDLGPIKSLRTLRALRPLRALSRFEGMRVVVNALVGAIPSIMNVLLVCLIFWLIFSIMGVNLFAGKYYFCYNNTAEENFLPHVVNNKTECFELINQNHTEVRWKNVKINFDNVGAGYLALLQVDIFMTEEQKKYYNAMKKLGSKKPQKPIPRPQNPIQGMVFDFVTQQVFDISIMILICLNMVTMMIETDDQTKETEEVLYWVNFIFIVVFTCEFVLKLTALRHYYFTNGWNIFDVVVVILSIVGMFLADIIEKYFVSPTLFRVIRLARIGRILRLIKGAKGIRTLLFALMMSLPALFNIGLLLFLVMFIFSIFGMSNFGYVRHMSGIDDMYNFETFGNSMIILFMITTSAGWDGLLLPILNYAPDCDPKLENAGTPATGDCGNPSVGIFFFVMYIIISFLIVVNMYIAIILENFSVATEESADPLSEDDFETFYEIWEKFDPDASQFINYSKLSDFADALEHPFRVPKPNTIELIAMDMPMVSGDRIHCLDILFAFTKRVLGDSGELDMLRQQMEERFVAANPSKVSYEPITTTLRRKQEEVSARIIQRSYRAYLGRRGFVCKRKRVNNKVENGGNNPEQEKKEGTPSTASLPSYDSVTKPDKEKEDGNNEDKGGRKEKGRNQKDIRESKC</sequence>
<evidence type="ECO:0000259" key="23">
    <source>
        <dbReference type="Pfam" id="PF00520"/>
    </source>
</evidence>
<feature type="compositionally biased region" description="Low complexity" evidence="22">
    <location>
        <begin position="568"/>
        <end position="580"/>
    </location>
</feature>
<accession>A0AAD9CIJ9</accession>
<dbReference type="FunFam" id="1.20.120.350:FF:000003">
    <property type="entry name" value="Voltage-dependent sodium channel"/>
    <property type="match status" value="1"/>
</dbReference>
<evidence type="ECO:0000256" key="21">
    <source>
        <dbReference type="RuleBase" id="RU361132"/>
    </source>
</evidence>
<evidence type="ECO:0000256" key="4">
    <source>
        <dbReference type="ARBA" id="ARBA00022475"/>
    </source>
</evidence>
<dbReference type="FunFam" id="1.10.287.70:FF:000006">
    <property type="entry name" value="Sodium channel protein"/>
    <property type="match status" value="1"/>
</dbReference>
<feature type="transmembrane region" description="Helical" evidence="21">
    <location>
        <begin position="1626"/>
        <end position="1645"/>
    </location>
</feature>
<feature type="transmembrane region" description="Helical" evidence="21">
    <location>
        <begin position="1345"/>
        <end position="1364"/>
    </location>
</feature>
<feature type="transmembrane region" description="Helical" evidence="21">
    <location>
        <begin position="1306"/>
        <end position="1324"/>
    </location>
</feature>
<feature type="transmembrane region" description="Helical" evidence="21">
    <location>
        <begin position="1735"/>
        <end position="1754"/>
    </location>
</feature>
<feature type="region of interest" description="Disordered" evidence="22">
    <location>
        <begin position="147"/>
        <end position="180"/>
    </location>
</feature>
<keyword evidence="5" id="KW-0597">Phosphoprotein</keyword>
<evidence type="ECO:0000259" key="25">
    <source>
        <dbReference type="Pfam" id="PF11933"/>
    </source>
</evidence>
<feature type="compositionally biased region" description="Polar residues" evidence="22">
    <location>
        <begin position="1980"/>
        <end position="1991"/>
    </location>
</feature>
<feature type="transmembrane region" description="Helical" evidence="21">
    <location>
        <begin position="1592"/>
        <end position="1614"/>
    </location>
</feature>
<dbReference type="GO" id="GO:0019228">
    <property type="term" value="P:neuronal action potential"/>
    <property type="evidence" value="ECO:0007669"/>
    <property type="project" value="TreeGrafter"/>
</dbReference>
<comment type="caution">
    <text evidence="21">Lacks conserved residue(s) required for the propagation of feature annotation.</text>
</comment>
<feature type="transmembrane region" description="Helical" evidence="21">
    <location>
        <begin position="1062"/>
        <end position="1085"/>
    </location>
</feature>
<feature type="transmembrane region" description="Helical" evidence="21">
    <location>
        <begin position="891"/>
        <end position="910"/>
    </location>
</feature>
<dbReference type="InterPro" id="IPR044564">
    <property type="entry name" value="Na_chnl_inactivation_gate"/>
</dbReference>
<dbReference type="FunFam" id="1.20.120.350:FF:000004">
    <property type="entry name" value="Sodium channel protein"/>
    <property type="match status" value="1"/>
</dbReference>
<keyword evidence="8 21" id="KW-0851">Voltage-gated channel</keyword>
<evidence type="ECO:0000313" key="28">
    <source>
        <dbReference type="Proteomes" id="UP001228049"/>
    </source>
</evidence>
<dbReference type="Pfam" id="PF00520">
    <property type="entry name" value="Ion_trans"/>
    <property type="match status" value="4"/>
</dbReference>
<keyword evidence="11 21" id="KW-0406">Ion transport</keyword>
<feature type="transmembrane region" description="Helical" evidence="21">
    <location>
        <begin position="1376"/>
        <end position="1396"/>
    </location>
</feature>
<dbReference type="Pfam" id="PF24609">
    <property type="entry name" value="IQ_SCN5A_C"/>
    <property type="match status" value="1"/>
</dbReference>
<evidence type="ECO:0000259" key="26">
    <source>
        <dbReference type="Pfam" id="PF24609"/>
    </source>
</evidence>
<keyword evidence="28" id="KW-1185">Reference proteome</keyword>
<feature type="region of interest" description="Disordered" evidence="22">
    <location>
        <begin position="541"/>
        <end position="630"/>
    </location>
</feature>
<feature type="transmembrane region" description="Helical" evidence="21">
    <location>
        <begin position="1422"/>
        <end position="1448"/>
    </location>
</feature>
<evidence type="ECO:0000256" key="15">
    <source>
        <dbReference type="ARBA" id="ARBA00023201"/>
    </source>
</evidence>
<feature type="region of interest" description="Disordered" evidence="22">
    <location>
        <begin position="27"/>
        <end position="66"/>
    </location>
</feature>
<evidence type="ECO:0000256" key="17">
    <source>
        <dbReference type="ARBA" id="ARBA00036239"/>
    </source>
</evidence>
<evidence type="ECO:0000256" key="6">
    <source>
        <dbReference type="ARBA" id="ARBA00022692"/>
    </source>
</evidence>
<comment type="caution">
    <text evidence="27">The sequence shown here is derived from an EMBL/GenBank/DDBJ whole genome shotgun (WGS) entry which is preliminary data.</text>
</comment>
<comment type="function">
    <text evidence="19">Pore-forming subunit of a voltage-gated sodium (Nav) channel that directly mediates the depolarizing phase of action potentials in excitable membranes. Navs, also called VGSCs (voltage-gated sodium channels) or VDSCs (voltage-dependent sodium channels), operate by switching between closed and open conformations depending on the voltage difference across the membrane. In the open conformation they allow Na(+) ions to selectively pass through the pore, along their electrochemical gradient. The influx of Na+ ions provokes membrane depolarization, initiating the propagation of electrical signals throughout cells and tissues.</text>
</comment>
<comment type="similarity">
    <text evidence="18">Belongs to the sodium channel (TC 1.A.1.10) family. Nav1.4/SCN4A subfamily.</text>
</comment>
<feature type="transmembrane region" description="Helical" evidence="21">
    <location>
        <begin position="438"/>
        <end position="457"/>
    </location>
</feature>
<keyword evidence="4" id="KW-1003">Cell membrane</keyword>
<comment type="subcellular location">
    <subcellularLocation>
        <location evidence="1 21">Cell membrane</location>
        <topology evidence="1 21">Multi-pass membrane protein</topology>
    </subcellularLocation>
</comment>
<comment type="function">
    <text evidence="21">Mediates the voltage-dependent sodium ion permeability of excitable membranes. Assuming opened or closed conformations in response to the voltage difference across the membrane, the protein forms a sodium-selective channel through which Na(+) ions may pass in accordance with their electrochemical gradient.</text>
</comment>
<keyword evidence="15 21" id="KW-0739">Sodium transport</keyword>
<dbReference type="PRINTS" id="PR00170">
    <property type="entry name" value="NACHANNEL"/>
</dbReference>
<keyword evidence="16 21" id="KW-0407">Ion channel</keyword>
<dbReference type="FunFam" id="1.20.120.350:FF:000002">
    <property type="entry name" value="Sodium channel protein"/>
    <property type="match status" value="1"/>
</dbReference>
<dbReference type="FunFam" id="1.10.238.10:FF:000002">
    <property type="entry name" value="Sodium channel protein"/>
    <property type="match status" value="1"/>
</dbReference>
<evidence type="ECO:0000256" key="19">
    <source>
        <dbReference type="ARBA" id="ARBA00055248"/>
    </source>
</evidence>
<name>A0AAD9CIJ9_DISEL</name>
<keyword evidence="12 21" id="KW-0472">Membrane</keyword>
<feature type="region of interest" description="Disordered" evidence="22">
    <location>
        <begin position="1963"/>
        <end position="2025"/>
    </location>
</feature>
<dbReference type="Gene3D" id="1.20.5.1190">
    <property type="entry name" value="iswi atpase"/>
    <property type="match status" value="1"/>
</dbReference>
<dbReference type="PRINTS" id="PR01667">
    <property type="entry name" value="NACHANNEL8"/>
</dbReference>
<evidence type="ECO:0000256" key="9">
    <source>
        <dbReference type="ARBA" id="ARBA00022989"/>
    </source>
</evidence>
<keyword evidence="10 21" id="KW-0915">Sodium</keyword>
<reference evidence="27" key="1">
    <citation type="submission" date="2023-04" db="EMBL/GenBank/DDBJ databases">
        <title>Chromosome-level genome of Chaenocephalus aceratus.</title>
        <authorList>
            <person name="Park H."/>
        </authorList>
    </citation>
    <scope>NUCLEOTIDE SEQUENCE</scope>
    <source>
        <strain evidence="27">DE</strain>
        <tissue evidence="27">Muscle</tissue>
    </source>
</reference>